<evidence type="ECO:0000313" key="1">
    <source>
        <dbReference type="EMBL" id="QHU08672.1"/>
    </source>
</evidence>
<name>A0A6C0JSE6_9ZZZZ</name>
<dbReference type="AlphaFoldDB" id="A0A6C0JSE6"/>
<reference evidence="1" key="1">
    <citation type="journal article" date="2020" name="Nature">
        <title>Giant virus diversity and host interactions through global metagenomics.</title>
        <authorList>
            <person name="Schulz F."/>
            <person name="Roux S."/>
            <person name="Paez-Espino D."/>
            <person name="Jungbluth S."/>
            <person name="Walsh D.A."/>
            <person name="Denef V.J."/>
            <person name="McMahon K.D."/>
            <person name="Konstantinidis K.T."/>
            <person name="Eloe-Fadrosh E.A."/>
            <person name="Kyrpides N.C."/>
            <person name="Woyke T."/>
        </authorList>
    </citation>
    <scope>NUCLEOTIDE SEQUENCE</scope>
    <source>
        <strain evidence="1">GVMAG-S-1063924-116</strain>
    </source>
</reference>
<sequence>MSITLTTPASECISIPVRFLHPEMSCSSFSDFLEEYSFDAGLSCIHRNSLLAAEEEFREVKTTDPYDPAFSGAESRGFNTSLFQIGFNVTPDLAKPLCELVVDPVNDPRFSERFLNSLARTKWWSKVRTIIVKSMTVACADTFRGAQIDRLVYDCKPCSLMYYLIARCESIEYLSITAEEFTTLKSGYAIAPVTWEDFTELYFDSVYNAFEGVYKVIRSSRKTRVDALKVKCSEYIDSLQFCVDLTRLDTLDADFSTSSVGVPVNSEGSDSYRRNMATTYVREVVFPNIKRFISNRLPVRYSSVEKNFDNLVLFVPRLGFSGYGVRDMNVLKGLYPKTKIVLLPGLASPQLELSGMNYVSPDLFVVRNELVINLEPLENELVDGLFVRRARIKLVIEGKPYVTYITVYVSKKVK</sequence>
<protein>
    <submittedName>
        <fullName evidence="1">Uncharacterized protein</fullName>
    </submittedName>
</protein>
<dbReference type="EMBL" id="MN740698">
    <property type="protein sequence ID" value="QHU08672.1"/>
    <property type="molecule type" value="Genomic_DNA"/>
</dbReference>
<proteinExistence type="predicted"/>
<accession>A0A6C0JSE6</accession>
<organism evidence="1">
    <name type="scientific">viral metagenome</name>
    <dbReference type="NCBI Taxonomy" id="1070528"/>
    <lineage>
        <taxon>unclassified sequences</taxon>
        <taxon>metagenomes</taxon>
        <taxon>organismal metagenomes</taxon>
    </lineage>
</organism>